<evidence type="ECO:0000256" key="2">
    <source>
        <dbReference type="ARBA" id="ARBA00029447"/>
    </source>
</evidence>
<feature type="transmembrane region" description="Helical" evidence="5">
    <location>
        <begin position="24"/>
        <end position="45"/>
    </location>
</feature>
<dbReference type="GO" id="GO:0004888">
    <property type="term" value="F:transmembrane signaling receptor activity"/>
    <property type="evidence" value="ECO:0007669"/>
    <property type="project" value="InterPro"/>
</dbReference>
<keyword evidence="1 3" id="KW-0807">Transducer</keyword>
<feature type="compositionally biased region" description="Basic and acidic residues" evidence="4">
    <location>
        <begin position="422"/>
        <end position="432"/>
    </location>
</feature>
<dbReference type="SUPFAM" id="SSF58104">
    <property type="entry name" value="Methyl-accepting chemotaxis protein (MCP) signaling domain"/>
    <property type="match status" value="1"/>
</dbReference>
<gene>
    <name evidence="8" type="ORF">SAMN05444422_11377</name>
</gene>
<keyword evidence="5" id="KW-0812">Transmembrane</keyword>
<dbReference type="InterPro" id="IPR004090">
    <property type="entry name" value="Chemotax_Me-accpt_rcpt"/>
</dbReference>
<dbReference type="Gene3D" id="6.10.250.1910">
    <property type="match status" value="1"/>
</dbReference>
<evidence type="ECO:0000259" key="7">
    <source>
        <dbReference type="PROSITE" id="PS50885"/>
    </source>
</evidence>
<dbReference type="Pfam" id="PF00015">
    <property type="entry name" value="MCPsignal"/>
    <property type="match status" value="1"/>
</dbReference>
<dbReference type="InterPro" id="IPR003660">
    <property type="entry name" value="HAMP_dom"/>
</dbReference>
<evidence type="ECO:0000256" key="5">
    <source>
        <dbReference type="SAM" id="Phobius"/>
    </source>
</evidence>
<feature type="region of interest" description="Disordered" evidence="4">
    <location>
        <begin position="388"/>
        <end position="432"/>
    </location>
</feature>
<dbReference type="SUPFAM" id="SSF158472">
    <property type="entry name" value="HAMP domain-like"/>
    <property type="match status" value="1"/>
</dbReference>
<feature type="region of interest" description="Disordered" evidence="4">
    <location>
        <begin position="783"/>
        <end position="818"/>
    </location>
</feature>
<dbReference type="PRINTS" id="PR00260">
    <property type="entry name" value="CHEMTRNSDUCR"/>
</dbReference>
<accession>A0A1I1KYT9</accession>
<dbReference type="GO" id="GO:0007165">
    <property type="term" value="P:signal transduction"/>
    <property type="evidence" value="ECO:0007669"/>
    <property type="project" value="UniProtKB-KW"/>
</dbReference>
<dbReference type="Pfam" id="PF00672">
    <property type="entry name" value="HAMP"/>
    <property type="match status" value="1"/>
</dbReference>
<keyword evidence="5" id="KW-1133">Transmembrane helix</keyword>
<dbReference type="EMBL" id="FOKW01000013">
    <property type="protein sequence ID" value="SFC65825.1"/>
    <property type="molecule type" value="Genomic_DNA"/>
</dbReference>
<feature type="compositionally biased region" description="Basic and acidic residues" evidence="4">
    <location>
        <begin position="388"/>
        <end position="415"/>
    </location>
</feature>
<dbReference type="SMART" id="SM00283">
    <property type="entry name" value="MA"/>
    <property type="match status" value="1"/>
</dbReference>
<evidence type="ECO:0000256" key="1">
    <source>
        <dbReference type="ARBA" id="ARBA00023224"/>
    </source>
</evidence>
<dbReference type="InterPro" id="IPR004089">
    <property type="entry name" value="MCPsignal_dom"/>
</dbReference>
<dbReference type="PANTHER" id="PTHR32089:SF112">
    <property type="entry name" value="LYSOZYME-LIKE PROTEIN-RELATED"/>
    <property type="match status" value="1"/>
</dbReference>
<sequence length="818" mass="87377">MERRDDGSDGTSVRGVYDALRGRYLFKIGAAILVLTIVLLGASYVTFAEIEASVEGDAEETMLNAADREAEGIDEFLGARNDDAARISGTVDRLDGDNEAAIREELLGNLEMLPDDVHSIHYYDLEADAVAVSTHANREGQRVTESDRPWAVDPDAFDGTHAVRSFEPYETDDGVRMGFASPVAGESSHAIVVTVDLTERSDLLTAPVEGGLIEVVSTETGQVALGEDADAILEQYRLLDDLEHLESGDVESEDLESRIDVVGLEDGNGNTTSGYDIDDRAVVATVPVDEKPWAVTVVAPYGTVFDTVGDVTRSLLLLIGLSVGGFVVVGAVISRDVNDSLEEMTGYAEEIEEGNLEVAIDSSRADEFGQLASLFARIRDTMREQLEDVERQAREAEQERERAQEAKAEAERAKADAQQAKAEAEELSEHLEEKAQEYSEAIEAAADGDLTRRLDTESRSGAMTDIGRALNGMLTDVEQLVVRIQRVAARIDEQSDEVTASTEEIEASSTEVAESIEEISVGAERQSEQLATAATEMSDLSATVEEIASSSDAVADQVAQAAEWGQDGQEAAGETVETMDAIEEKATDTVEKVESLRDEVERIGEIVDLIDDIAAETNLLALNASIEAAAAGGEGDGFAVVADEVKSLAEETAEATQEVERLVETVEESTESVADDVFEMQGGIEDGRATIDETVDTLERIVDAVEDANASVQSINEATDDQAASTQEVASMVDDVTAVSERTADEATNVSAAAEEQTSAIQGIAENADSLSGRANELQTLVGRFETSETDDPHTGTDASDGEDDVDGEATDLVTVSD</sequence>
<feature type="domain" description="Methyl-accepting transducer" evidence="6">
    <location>
        <begin position="501"/>
        <end position="737"/>
    </location>
</feature>
<evidence type="ECO:0000313" key="9">
    <source>
        <dbReference type="Proteomes" id="UP000199161"/>
    </source>
</evidence>
<proteinExistence type="inferred from homology"/>
<dbReference type="OrthoDB" id="8523at2157"/>
<dbReference type="PROSITE" id="PS50885">
    <property type="entry name" value="HAMP"/>
    <property type="match status" value="2"/>
</dbReference>
<protein>
    <submittedName>
        <fullName evidence="8">Methyl-accepting chemotaxis protein</fullName>
    </submittedName>
</protein>
<name>A0A1I1KYT9_NATHA</name>
<dbReference type="GO" id="GO:0016020">
    <property type="term" value="C:membrane"/>
    <property type="evidence" value="ECO:0007669"/>
    <property type="project" value="InterPro"/>
</dbReference>
<dbReference type="SMART" id="SM00304">
    <property type="entry name" value="HAMP"/>
    <property type="match status" value="2"/>
</dbReference>
<feature type="compositionally biased region" description="Low complexity" evidence="4">
    <location>
        <begin position="497"/>
        <end position="515"/>
    </location>
</feature>
<dbReference type="Gene3D" id="1.10.287.950">
    <property type="entry name" value="Methyl-accepting chemotaxis protein"/>
    <property type="match status" value="1"/>
</dbReference>
<evidence type="ECO:0000256" key="3">
    <source>
        <dbReference type="PROSITE-ProRule" id="PRU00284"/>
    </source>
</evidence>
<dbReference type="Proteomes" id="UP000199161">
    <property type="component" value="Unassembled WGS sequence"/>
</dbReference>
<feature type="domain" description="HAMP" evidence="7">
    <location>
        <begin position="335"/>
        <end position="387"/>
    </location>
</feature>
<dbReference type="CDD" id="cd06225">
    <property type="entry name" value="HAMP"/>
    <property type="match status" value="1"/>
</dbReference>
<evidence type="ECO:0000256" key="4">
    <source>
        <dbReference type="SAM" id="MobiDB-lite"/>
    </source>
</evidence>
<dbReference type="AlphaFoldDB" id="A0A1I1KYT9"/>
<reference evidence="9" key="1">
    <citation type="submission" date="2016-10" db="EMBL/GenBank/DDBJ databases">
        <authorList>
            <person name="Varghese N."/>
            <person name="Submissions S."/>
        </authorList>
    </citation>
    <scope>NUCLEOTIDE SEQUENCE [LARGE SCALE GENOMIC DNA]</scope>
    <source>
        <strain evidence="9">DSM 13078</strain>
    </source>
</reference>
<evidence type="ECO:0000313" key="8">
    <source>
        <dbReference type="EMBL" id="SFC65825.1"/>
    </source>
</evidence>
<feature type="region of interest" description="Disordered" evidence="4">
    <location>
        <begin position="493"/>
        <end position="515"/>
    </location>
</feature>
<feature type="domain" description="HAMP" evidence="7">
    <location>
        <begin position="436"/>
        <end position="482"/>
    </location>
</feature>
<dbReference type="GO" id="GO:0006935">
    <property type="term" value="P:chemotaxis"/>
    <property type="evidence" value="ECO:0007669"/>
    <property type="project" value="InterPro"/>
</dbReference>
<feature type="compositionally biased region" description="Acidic residues" evidence="4">
    <location>
        <begin position="800"/>
        <end position="810"/>
    </location>
</feature>
<comment type="similarity">
    <text evidence="2">Belongs to the methyl-accepting chemotaxis (MCP) protein family.</text>
</comment>
<evidence type="ECO:0000259" key="6">
    <source>
        <dbReference type="PROSITE" id="PS50111"/>
    </source>
</evidence>
<dbReference type="PANTHER" id="PTHR32089">
    <property type="entry name" value="METHYL-ACCEPTING CHEMOTAXIS PROTEIN MCPB"/>
    <property type="match status" value="1"/>
</dbReference>
<dbReference type="RefSeq" id="WP_089789681.1">
    <property type="nucleotide sequence ID" value="NZ_FOKW01000013.1"/>
</dbReference>
<keyword evidence="5" id="KW-0472">Membrane</keyword>
<keyword evidence="9" id="KW-1185">Reference proteome</keyword>
<dbReference type="PROSITE" id="PS50111">
    <property type="entry name" value="CHEMOTAXIS_TRANSDUC_2"/>
    <property type="match status" value="1"/>
</dbReference>
<organism evidence="8 9">
    <name type="scientific">Natronobacterium haloterrestre</name>
    <name type="common">Halobiforma haloterrestris</name>
    <dbReference type="NCBI Taxonomy" id="148448"/>
    <lineage>
        <taxon>Archaea</taxon>
        <taxon>Methanobacteriati</taxon>
        <taxon>Methanobacteriota</taxon>
        <taxon>Stenosarchaea group</taxon>
        <taxon>Halobacteria</taxon>
        <taxon>Halobacteriales</taxon>
        <taxon>Natrialbaceae</taxon>
        <taxon>Natronobacterium</taxon>
    </lineage>
</organism>